<accession>A0A433DC40</accession>
<evidence type="ECO:0000259" key="2">
    <source>
        <dbReference type="PROSITE" id="PS50144"/>
    </source>
</evidence>
<dbReference type="CDD" id="cd14733">
    <property type="entry name" value="BACK"/>
    <property type="match status" value="1"/>
</dbReference>
<dbReference type="PANTHER" id="PTHR24413">
    <property type="entry name" value="SPECKLE-TYPE POZ PROTEIN"/>
    <property type="match status" value="1"/>
</dbReference>
<organism evidence="3 4">
    <name type="scientific">Jimgerdemannia flammicorona</name>
    <dbReference type="NCBI Taxonomy" id="994334"/>
    <lineage>
        <taxon>Eukaryota</taxon>
        <taxon>Fungi</taxon>
        <taxon>Fungi incertae sedis</taxon>
        <taxon>Mucoromycota</taxon>
        <taxon>Mucoromycotina</taxon>
        <taxon>Endogonomycetes</taxon>
        <taxon>Endogonales</taxon>
        <taxon>Endogonaceae</taxon>
        <taxon>Jimgerdemannia</taxon>
    </lineage>
</organism>
<sequence>MPTEARTFSFTWKIGKIAELERKKPHKSPTEYTSEKDGWSATLRIYSLAKSRKRQEFMSVYLSAEPDKNNPNGFRERKNVEFTVLFRSVATNEIVLVKHTPKTHDFLSTTEVFGFENFCRLNAVDEYDDLAIEVRISRPMPELHPYEFVDFLFTLRPVDVRFNVNGQLIGANKEILASRSDYFRSMFTCGLKESQEDPEGVVVHVPNTSEPAFKAMLWFLYTGLLNLESFPGANERDVFHLADMYQLDKLTELLKWEIIWDLTPETAFRCLLEFAHAYPSLKKLVLDYVVGNFDAIRRTDEFAGLMEDHDDIEYFGEVMTEIMRLLNLASN</sequence>
<proteinExistence type="predicted"/>
<gene>
    <name evidence="3" type="ORF">BC936DRAFT_144639</name>
</gene>
<dbReference type="InterPro" id="IPR011333">
    <property type="entry name" value="SKP1/BTB/POZ_sf"/>
</dbReference>
<dbReference type="InterPro" id="IPR008974">
    <property type="entry name" value="TRAF-like"/>
</dbReference>
<evidence type="ECO:0000313" key="4">
    <source>
        <dbReference type="Proteomes" id="UP000268093"/>
    </source>
</evidence>
<feature type="domain" description="MATH" evidence="2">
    <location>
        <begin position="7"/>
        <end position="142"/>
    </location>
</feature>
<dbReference type="EMBL" id="RBNI01003400">
    <property type="protein sequence ID" value="RUP48387.1"/>
    <property type="molecule type" value="Genomic_DNA"/>
</dbReference>
<dbReference type="Proteomes" id="UP000268093">
    <property type="component" value="Unassembled WGS sequence"/>
</dbReference>
<dbReference type="Pfam" id="PF00651">
    <property type="entry name" value="BTB"/>
    <property type="match status" value="1"/>
</dbReference>
<dbReference type="SUPFAM" id="SSF54695">
    <property type="entry name" value="POZ domain"/>
    <property type="match status" value="1"/>
</dbReference>
<dbReference type="SMART" id="SM00225">
    <property type="entry name" value="BTB"/>
    <property type="match status" value="1"/>
</dbReference>
<dbReference type="PROSITE" id="PS50144">
    <property type="entry name" value="MATH"/>
    <property type="match status" value="1"/>
</dbReference>
<evidence type="ECO:0008006" key="5">
    <source>
        <dbReference type="Google" id="ProtNLM"/>
    </source>
</evidence>
<keyword evidence="4" id="KW-1185">Reference proteome</keyword>
<reference evidence="3 4" key="1">
    <citation type="journal article" date="2018" name="New Phytol.">
        <title>Phylogenomics of Endogonaceae and evolution of mycorrhizas within Mucoromycota.</title>
        <authorList>
            <person name="Chang Y."/>
            <person name="Desiro A."/>
            <person name="Na H."/>
            <person name="Sandor L."/>
            <person name="Lipzen A."/>
            <person name="Clum A."/>
            <person name="Barry K."/>
            <person name="Grigoriev I.V."/>
            <person name="Martin F.M."/>
            <person name="Stajich J.E."/>
            <person name="Smith M.E."/>
            <person name="Bonito G."/>
            <person name="Spatafora J.W."/>
        </authorList>
    </citation>
    <scope>NUCLEOTIDE SEQUENCE [LARGE SCALE GENOMIC DNA]</scope>
    <source>
        <strain evidence="3 4">GMNB39</strain>
    </source>
</reference>
<dbReference type="CDD" id="cd18186">
    <property type="entry name" value="BTB_POZ_ZBTB_KLHL-like"/>
    <property type="match status" value="1"/>
</dbReference>
<comment type="caution">
    <text evidence="3">The sequence shown here is derived from an EMBL/GenBank/DDBJ whole genome shotgun (WGS) entry which is preliminary data.</text>
</comment>
<evidence type="ECO:0000313" key="3">
    <source>
        <dbReference type="EMBL" id="RUP48387.1"/>
    </source>
</evidence>
<dbReference type="PROSITE" id="PS50097">
    <property type="entry name" value="BTB"/>
    <property type="match status" value="1"/>
</dbReference>
<dbReference type="GO" id="GO:0030163">
    <property type="term" value="P:protein catabolic process"/>
    <property type="evidence" value="ECO:0007669"/>
    <property type="project" value="UniProtKB-ARBA"/>
</dbReference>
<dbReference type="CDD" id="cd00121">
    <property type="entry name" value="MATH"/>
    <property type="match status" value="1"/>
</dbReference>
<dbReference type="InterPro" id="IPR000210">
    <property type="entry name" value="BTB/POZ_dom"/>
</dbReference>
<dbReference type="Gene3D" id="2.60.210.10">
    <property type="entry name" value="Apoptosis, Tumor Necrosis Factor Receptor Associated Protein 2, Chain A"/>
    <property type="match status" value="1"/>
</dbReference>
<evidence type="ECO:0000259" key="1">
    <source>
        <dbReference type="PROSITE" id="PS50097"/>
    </source>
</evidence>
<dbReference type="InterPro" id="IPR002083">
    <property type="entry name" value="MATH/TRAF_dom"/>
</dbReference>
<dbReference type="Gene3D" id="3.30.710.10">
    <property type="entry name" value="Potassium Channel Kv1.1, Chain A"/>
    <property type="match status" value="1"/>
</dbReference>
<protein>
    <recommendedName>
        <fullName evidence="5">BTB/POZ protein</fullName>
    </recommendedName>
</protein>
<dbReference type="AlphaFoldDB" id="A0A433DC40"/>
<dbReference type="SUPFAM" id="SSF49599">
    <property type="entry name" value="TRAF domain-like"/>
    <property type="match status" value="1"/>
</dbReference>
<dbReference type="OrthoDB" id="6359816at2759"/>
<feature type="domain" description="BTB" evidence="1">
    <location>
        <begin position="158"/>
        <end position="229"/>
    </location>
</feature>
<name>A0A433DC40_9FUNG</name>